<reference evidence="2 3" key="1">
    <citation type="journal article" date="2014" name="Genome Biol. Evol.">
        <title>Acetic acid bacteria genomes reveal functional traits for adaptation to life in insect guts.</title>
        <authorList>
            <person name="Chouaia B."/>
            <person name="Gaiarsa S."/>
            <person name="Crotti E."/>
            <person name="Comandatore F."/>
            <person name="Degli Esposti M."/>
            <person name="Ricci I."/>
            <person name="Alma A."/>
            <person name="Favia G."/>
            <person name="Bandi C."/>
            <person name="Daffonchio D."/>
        </authorList>
    </citation>
    <scope>NUCLEOTIDE SEQUENCE [LARGE SCALE GENOMIC DNA]</scope>
    <source>
        <strain evidence="2 3">SF2.1</strain>
    </source>
</reference>
<feature type="transmembrane region" description="Helical" evidence="1">
    <location>
        <begin position="130"/>
        <end position="148"/>
    </location>
</feature>
<reference evidence="2 3" key="2">
    <citation type="journal article" date="2014" name="PLoS ONE">
        <title>Evolution of mitochondria reconstructed from the energy metabolism of living bacteria.</title>
        <authorList>
            <person name="Degli Esposti M."/>
            <person name="Chouaia B."/>
            <person name="Comandatore F."/>
            <person name="Crotti E."/>
            <person name="Sassera D."/>
            <person name="Lievens P.M."/>
            <person name="Daffonchio D."/>
            <person name="Bandi C."/>
        </authorList>
    </citation>
    <scope>NUCLEOTIDE SEQUENCE [LARGE SCALE GENOMIC DNA]</scope>
    <source>
        <strain evidence="2 3">SF2.1</strain>
    </source>
</reference>
<name>A0A060QEE4_9PROT</name>
<feature type="transmembrane region" description="Helical" evidence="1">
    <location>
        <begin position="88"/>
        <end position="109"/>
    </location>
</feature>
<organism evidence="2 3">
    <name type="scientific">Asaia bogorensis</name>
    <dbReference type="NCBI Taxonomy" id="91915"/>
    <lineage>
        <taxon>Bacteria</taxon>
        <taxon>Pseudomonadati</taxon>
        <taxon>Pseudomonadota</taxon>
        <taxon>Alphaproteobacteria</taxon>
        <taxon>Acetobacterales</taxon>
        <taxon>Acetobacteraceae</taxon>
        <taxon>Asaia</taxon>
    </lineage>
</organism>
<accession>A0A060QEE4</accession>
<dbReference type="AlphaFoldDB" id="A0A060QEE4"/>
<comment type="caution">
    <text evidence="2">The sequence shown here is derived from an EMBL/GenBank/DDBJ whole genome shotgun (WGS) entry which is preliminary data.</text>
</comment>
<protein>
    <recommendedName>
        <fullName evidence="4">DUF3159 domain-containing protein</fullName>
    </recommendedName>
</protein>
<keyword evidence="1" id="KW-0812">Transmembrane</keyword>
<evidence type="ECO:0000256" key="1">
    <source>
        <dbReference type="SAM" id="Phobius"/>
    </source>
</evidence>
<proteinExistence type="predicted"/>
<gene>
    <name evidence="2" type="ORF">ASAP_1230</name>
</gene>
<evidence type="ECO:0000313" key="3">
    <source>
        <dbReference type="Proteomes" id="UP000027583"/>
    </source>
</evidence>
<dbReference type="EMBL" id="CBLX010000009">
    <property type="protein sequence ID" value="CDG39275.1"/>
    <property type="molecule type" value="Genomic_DNA"/>
</dbReference>
<feature type="transmembrane region" description="Helical" evidence="1">
    <location>
        <begin position="62"/>
        <end position="82"/>
    </location>
</feature>
<evidence type="ECO:0008006" key="4">
    <source>
        <dbReference type="Google" id="ProtNLM"/>
    </source>
</evidence>
<feature type="transmembrane region" description="Helical" evidence="1">
    <location>
        <begin position="168"/>
        <end position="188"/>
    </location>
</feature>
<dbReference type="RefSeq" id="WP_023977514.1">
    <property type="nucleotide sequence ID" value="NZ_CBLX010000009.1"/>
</dbReference>
<sequence length="198" mass="22427">MTYLRDAHRLPLRALLTELGALALIWGGEWFHVEAYAFPACCALIGASVFRRWRASIPFDRLWLALNGTALGFGIMDMTLRAQLSPDIFAALCATLLAALFLSGSFWRVPMIQLLAEQRTGQMFDRGNPTLLRFFRVYTLIWAGYFSLRALTLLLMSLQTQDVLTEQIGLKLSLLIMILLSFRGPALYRLYQRAHPAL</sequence>
<evidence type="ECO:0000313" key="2">
    <source>
        <dbReference type="EMBL" id="CDG39275.1"/>
    </source>
</evidence>
<keyword evidence="1" id="KW-0472">Membrane</keyword>
<keyword evidence="1" id="KW-1133">Transmembrane helix</keyword>
<dbReference type="Proteomes" id="UP000027583">
    <property type="component" value="Unassembled WGS sequence"/>
</dbReference>